<feature type="region of interest" description="Disordered" evidence="1">
    <location>
        <begin position="116"/>
        <end position="140"/>
    </location>
</feature>
<dbReference type="PROSITE" id="PS51257">
    <property type="entry name" value="PROKAR_LIPOPROTEIN"/>
    <property type="match status" value="1"/>
</dbReference>
<dbReference type="EMBL" id="FNCK01000006">
    <property type="protein sequence ID" value="SDG34426.1"/>
    <property type="molecule type" value="Genomic_DNA"/>
</dbReference>
<organism evidence="3 4">
    <name type="scientific">Facklamia miroungae</name>
    <dbReference type="NCBI Taxonomy" id="120956"/>
    <lineage>
        <taxon>Bacteria</taxon>
        <taxon>Bacillati</taxon>
        <taxon>Bacillota</taxon>
        <taxon>Bacilli</taxon>
        <taxon>Lactobacillales</taxon>
        <taxon>Aerococcaceae</taxon>
        <taxon>Facklamia</taxon>
    </lineage>
</organism>
<dbReference type="CDD" id="cd13440">
    <property type="entry name" value="CamS_repeat_2"/>
    <property type="match status" value="1"/>
</dbReference>
<evidence type="ECO:0000256" key="2">
    <source>
        <dbReference type="SAM" id="SignalP"/>
    </source>
</evidence>
<reference evidence="3 4" key="1">
    <citation type="submission" date="2016-10" db="EMBL/GenBank/DDBJ databases">
        <authorList>
            <person name="de Groot N.N."/>
        </authorList>
    </citation>
    <scope>NUCLEOTIDE SEQUENCE [LARGE SCALE GENOMIC DNA]</scope>
    <source>
        <strain evidence="3 4">ATCC BAA-466</strain>
    </source>
</reference>
<proteinExistence type="predicted"/>
<evidence type="ECO:0000313" key="3">
    <source>
        <dbReference type="EMBL" id="SDG34426.1"/>
    </source>
</evidence>
<dbReference type="AlphaFoldDB" id="A0A1G7TGF4"/>
<dbReference type="Proteomes" id="UP000199708">
    <property type="component" value="Unassembled WGS sequence"/>
</dbReference>
<dbReference type="OrthoDB" id="9795361at2"/>
<dbReference type="CDD" id="cd13441">
    <property type="entry name" value="CamS_repeat_1"/>
    <property type="match status" value="1"/>
</dbReference>
<protein>
    <submittedName>
        <fullName evidence="3">Protein involved in sex pheromone biosynthesis</fullName>
    </submittedName>
</protein>
<dbReference type="Pfam" id="PF07537">
    <property type="entry name" value="CamS"/>
    <property type="match status" value="2"/>
</dbReference>
<dbReference type="InterPro" id="IPR011426">
    <property type="entry name" value="CamS"/>
</dbReference>
<dbReference type="Gene3D" id="3.10.570.10">
    <property type="entry name" value="sex pheromone staph- cam373 precursor domain"/>
    <property type="match status" value="2"/>
</dbReference>
<feature type="chain" id="PRO_5038762753" evidence="2">
    <location>
        <begin position="24"/>
        <end position="433"/>
    </location>
</feature>
<name>A0A1G7TGF4_9LACT</name>
<dbReference type="RefSeq" id="WP_090290024.1">
    <property type="nucleotide sequence ID" value="NZ_FNCK01000006.1"/>
</dbReference>
<evidence type="ECO:0000313" key="4">
    <source>
        <dbReference type="Proteomes" id="UP000199708"/>
    </source>
</evidence>
<gene>
    <name evidence="3" type="ORF">SAMN05421791_10612</name>
</gene>
<evidence type="ECO:0000256" key="1">
    <source>
        <dbReference type="SAM" id="MobiDB-lite"/>
    </source>
</evidence>
<dbReference type="PIRSF" id="PIRSF012509">
    <property type="entry name" value="CamS"/>
    <property type="match status" value="1"/>
</dbReference>
<keyword evidence="4" id="KW-1185">Reference proteome</keyword>
<sequence length="433" mass="47973">MQNKHKFIMLLSCLSLLSGCLNNLEVKKEEANNDPEKVIAKSTSNQLTNENYRAVITDGKYQLGPSASSDYTLSSTGNAFAFEDGLLRISREVFPTDQYFLKEGQLIDGETLTSWVGREGEDNPEGLNPAIPLDKGNSSTETTVANQETTLEDQTSSVEEATVTSITDDGQEVMVDAEGNVIDENAGRPDQVVTQVQSTPIYLSQILEKDIMVETDSGYKLAGIVLGLSMNSRYEYTDPEGVVYEEEISMGEMRERGRAYANIIVGRLRATEELRSIPILVGIYRQASSDEIVGGTFVLDGISREGNAVSDWKELNEYRVALPMTDISTEAEKYAYFNNFSKGILNFFPNLNGISGQVLYANDQLMTLDIEIMTQFYQITEITALSQHVLDTAQRTLPENIAIEIKIVSNADTEAFIGRAAGETEYQSHVFRQ</sequence>
<dbReference type="STRING" id="120956.SAMN05421791_10612"/>
<keyword evidence="2" id="KW-0732">Signal</keyword>
<accession>A0A1G7TGF4</accession>
<feature type="signal peptide" evidence="2">
    <location>
        <begin position="1"/>
        <end position="23"/>
    </location>
</feature>